<dbReference type="RefSeq" id="WP_191005004.1">
    <property type="nucleotide sequence ID" value="NZ_JACXAD010000009.1"/>
</dbReference>
<keyword evidence="1" id="KW-0472">Membrane</keyword>
<keyword evidence="3" id="KW-1185">Reference proteome</keyword>
<dbReference type="AlphaFoldDB" id="A0A927GJ75"/>
<evidence type="ECO:0000256" key="1">
    <source>
        <dbReference type="SAM" id="Phobius"/>
    </source>
</evidence>
<sequence length="107" mass="11858">MAKIKNLEGLSVADLNRELSNGAKFVVFQYCISIIIMTFKRGSDVYFIKAGESTLKYSIGFTLITFFLGWWGIPWGPIYSVSSLYSNLTGGKDITQNVLASINSSNE</sequence>
<comment type="caution">
    <text evidence="2">The sequence shown here is derived from an EMBL/GenBank/DDBJ whole genome shotgun (WGS) entry which is preliminary data.</text>
</comment>
<keyword evidence="1" id="KW-0812">Transmembrane</keyword>
<dbReference type="EMBL" id="JACXAD010000009">
    <property type="protein sequence ID" value="MBD2768192.1"/>
    <property type="molecule type" value="Genomic_DNA"/>
</dbReference>
<evidence type="ECO:0000313" key="2">
    <source>
        <dbReference type="EMBL" id="MBD2768192.1"/>
    </source>
</evidence>
<feature type="transmembrane region" description="Helical" evidence="1">
    <location>
        <begin position="54"/>
        <end position="73"/>
    </location>
</feature>
<evidence type="ECO:0000313" key="3">
    <source>
        <dbReference type="Proteomes" id="UP000612233"/>
    </source>
</evidence>
<accession>A0A927GJ75</accession>
<proteinExistence type="predicted"/>
<name>A0A927GJ75_9BACT</name>
<protein>
    <submittedName>
        <fullName evidence="2">Uncharacterized protein</fullName>
    </submittedName>
</protein>
<gene>
    <name evidence="2" type="ORF">IC235_09840</name>
</gene>
<keyword evidence="1" id="KW-1133">Transmembrane helix</keyword>
<organism evidence="2 3">
    <name type="scientific">Hymenobacter montanus</name>
    <dbReference type="NCBI Taxonomy" id="2771359"/>
    <lineage>
        <taxon>Bacteria</taxon>
        <taxon>Pseudomonadati</taxon>
        <taxon>Bacteroidota</taxon>
        <taxon>Cytophagia</taxon>
        <taxon>Cytophagales</taxon>
        <taxon>Hymenobacteraceae</taxon>
        <taxon>Hymenobacter</taxon>
    </lineage>
</organism>
<reference evidence="2" key="1">
    <citation type="submission" date="2020-09" db="EMBL/GenBank/DDBJ databases">
        <authorList>
            <person name="Kim M.K."/>
        </authorList>
    </citation>
    <scope>NUCLEOTIDE SEQUENCE</scope>
    <source>
        <strain evidence="2">BT664</strain>
    </source>
</reference>
<dbReference type="Proteomes" id="UP000612233">
    <property type="component" value="Unassembled WGS sequence"/>
</dbReference>